<feature type="region of interest" description="Disordered" evidence="1">
    <location>
        <begin position="333"/>
        <end position="367"/>
    </location>
</feature>
<evidence type="ECO:0000313" key="3">
    <source>
        <dbReference type="EMBL" id="MPA36149.1"/>
    </source>
</evidence>
<dbReference type="InterPro" id="IPR046347">
    <property type="entry name" value="bZIP_sf"/>
</dbReference>
<feature type="region of interest" description="Disordered" evidence="1">
    <location>
        <begin position="201"/>
        <end position="240"/>
    </location>
</feature>
<sequence length="367" mass="40986">MESSNKLLDMTNFLNMSRQTLLPPLSPYPHVSPSYADCTPVGSQGISKLMEEQSHHHRCSSGGFLIEESPSWLEDLLNESETQVLRGHRRSSSDSLAYLGTAAKTLDMSEEHKLKNFTAGPFWGSQNFVHHKDTWHASLQTKTNSSDKQHHRVNESSLKSVTCSGGLSSTRDGSPLQTPGSSCALLESDGMLSTAIGKCDQEETGSQKQEGSTERSECSQAKPSVSKTDAKRAKQQSAHRSRVRKLQYITELERNIQILQVEGSEVSAQLEFLDQQNLILGMENRALRQRLDSLAQEQLIKQLEQDMLEREIGRLQTLYQFQMQQQQQLSKHCRAKSRDHDSQFTNLSSKHKEPGSTSGSGNGSVHM</sequence>
<protein>
    <recommendedName>
        <fullName evidence="2">BZIP domain-containing protein</fullName>
    </recommendedName>
</protein>
<dbReference type="SUPFAM" id="SSF57959">
    <property type="entry name" value="Leucine zipper domain"/>
    <property type="match status" value="1"/>
</dbReference>
<dbReference type="SMART" id="SM00338">
    <property type="entry name" value="BRLZ"/>
    <property type="match status" value="1"/>
</dbReference>
<dbReference type="CDD" id="cd14703">
    <property type="entry name" value="bZIP_plant_RF2"/>
    <property type="match status" value="1"/>
</dbReference>
<reference evidence="3" key="1">
    <citation type="submission" date="2019-08" db="EMBL/GenBank/DDBJ databases">
        <title>Reference gene set and small RNA set construction with multiple tissues from Davidia involucrata Baill.</title>
        <authorList>
            <person name="Yang H."/>
            <person name="Zhou C."/>
            <person name="Li G."/>
            <person name="Wang J."/>
            <person name="Gao P."/>
            <person name="Wang M."/>
            <person name="Wang R."/>
            <person name="Zhao Y."/>
        </authorList>
    </citation>
    <scope>NUCLEOTIDE SEQUENCE</scope>
    <source>
        <tissue evidence="3">Mixed with DoveR01_LX</tissue>
    </source>
</reference>
<proteinExistence type="predicted"/>
<dbReference type="AlphaFoldDB" id="A0A5B6YWW2"/>
<feature type="compositionally biased region" description="Gly residues" evidence="1">
    <location>
        <begin position="358"/>
        <end position="367"/>
    </location>
</feature>
<evidence type="ECO:0000259" key="2">
    <source>
        <dbReference type="SMART" id="SM00338"/>
    </source>
</evidence>
<dbReference type="Gene3D" id="1.20.5.170">
    <property type="match status" value="1"/>
</dbReference>
<dbReference type="InterPro" id="IPR004827">
    <property type="entry name" value="bZIP"/>
</dbReference>
<feature type="compositionally biased region" description="Polar residues" evidence="1">
    <location>
        <begin position="218"/>
        <end position="227"/>
    </location>
</feature>
<gene>
    <name evidence="3" type="ORF">Din_005590</name>
</gene>
<name>A0A5B6YWW2_DAVIN</name>
<accession>A0A5B6YWW2</accession>
<feature type="compositionally biased region" description="Polar residues" evidence="1">
    <location>
        <begin position="155"/>
        <end position="181"/>
    </location>
</feature>
<dbReference type="InterPro" id="IPR044797">
    <property type="entry name" value="At4g06598-like"/>
</dbReference>
<dbReference type="PANTHER" id="PTHR46835">
    <property type="entry name" value="BASIC-LEUCINE ZIPPER (BZIP) TRANSCRIPTION FACTOR FAMILY PROTEIN-RELATED"/>
    <property type="match status" value="1"/>
</dbReference>
<dbReference type="GO" id="GO:0003700">
    <property type="term" value="F:DNA-binding transcription factor activity"/>
    <property type="evidence" value="ECO:0007669"/>
    <property type="project" value="InterPro"/>
</dbReference>
<dbReference type="EMBL" id="GHES01005590">
    <property type="protein sequence ID" value="MPA36149.1"/>
    <property type="molecule type" value="Transcribed_RNA"/>
</dbReference>
<feature type="compositionally biased region" description="Basic and acidic residues" evidence="1">
    <location>
        <begin position="145"/>
        <end position="154"/>
    </location>
</feature>
<feature type="domain" description="BZIP" evidence="2">
    <location>
        <begin position="227"/>
        <end position="286"/>
    </location>
</feature>
<organism evidence="3">
    <name type="scientific">Davidia involucrata</name>
    <name type="common">Dove tree</name>
    <dbReference type="NCBI Taxonomy" id="16924"/>
    <lineage>
        <taxon>Eukaryota</taxon>
        <taxon>Viridiplantae</taxon>
        <taxon>Streptophyta</taxon>
        <taxon>Embryophyta</taxon>
        <taxon>Tracheophyta</taxon>
        <taxon>Spermatophyta</taxon>
        <taxon>Magnoliopsida</taxon>
        <taxon>eudicotyledons</taxon>
        <taxon>Gunneridae</taxon>
        <taxon>Pentapetalae</taxon>
        <taxon>asterids</taxon>
        <taxon>Cornales</taxon>
        <taxon>Nyssaceae</taxon>
        <taxon>Davidia</taxon>
    </lineage>
</organism>
<feature type="region of interest" description="Disordered" evidence="1">
    <location>
        <begin position="140"/>
        <end position="184"/>
    </location>
</feature>
<evidence type="ECO:0000256" key="1">
    <source>
        <dbReference type="SAM" id="MobiDB-lite"/>
    </source>
</evidence>
<dbReference type="PANTHER" id="PTHR46835:SF2">
    <property type="entry name" value="BZIP TRANSCRIPTION FACTOR"/>
    <property type="match status" value="1"/>
</dbReference>
<dbReference type="InterPro" id="IPR044759">
    <property type="entry name" value="bZIP_RF2"/>
</dbReference>
<dbReference type="GO" id="GO:0005634">
    <property type="term" value="C:nucleus"/>
    <property type="evidence" value="ECO:0007669"/>
    <property type="project" value="UniProtKB-ARBA"/>
</dbReference>